<dbReference type="Pfam" id="PF16269">
    <property type="entry name" value="DUF4922"/>
    <property type="match status" value="1"/>
</dbReference>
<comment type="caution">
    <text evidence="2">The sequence shown here is derived from an EMBL/GenBank/DDBJ whole genome shotgun (WGS) entry which is preliminary data.</text>
</comment>
<evidence type="ECO:0000259" key="1">
    <source>
        <dbReference type="Pfam" id="PF16269"/>
    </source>
</evidence>
<dbReference type="InterPro" id="IPR036265">
    <property type="entry name" value="HIT-like_sf"/>
</dbReference>
<dbReference type="PATRIC" id="fig|1203610.3.peg.963"/>
<evidence type="ECO:0000313" key="2">
    <source>
        <dbReference type="EMBL" id="KKB59390.1"/>
    </source>
</evidence>
<dbReference type="Proteomes" id="UP000033035">
    <property type="component" value="Unassembled WGS sequence"/>
</dbReference>
<dbReference type="AlphaFoldDB" id="A0A0F5JP63"/>
<dbReference type="Gene3D" id="3.30.428.70">
    <property type="match status" value="1"/>
</dbReference>
<dbReference type="InterPro" id="IPR046320">
    <property type="entry name" value="DUF4922"/>
</dbReference>
<keyword evidence="3" id="KW-1185">Reference proteome</keyword>
<feature type="domain" description="DUF4922" evidence="1">
    <location>
        <begin position="12"/>
        <end position="156"/>
    </location>
</feature>
<dbReference type="InterPro" id="IPR043171">
    <property type="entry name" value="Ap4A_phos1/2-like"/>
</dbReference>
<organism evidence="2 3">
    <name type="scientific">Parabacteroides gordonii MS-1 = DSM 23371</name>
    <dbReference type="NCBI Taxonomy" id="1203610"/>
    <lineage>
        <taxon>Bacteria</taxon>
        <taxon>Pseudomonadati</taxon>
        <taxon>Bacteroidota</taxon>
        <taxon>Bacteroidia</taxon>
        <taxon>Bacteroidales</taxon>
        <taxon>Tannerellaceae</taxon>
        <taxon>Parabacteroides</taxon>
    </lineage>
</organism>
<protein>
    <recommendedName>
        <fullName evidence="1">DUF4922 domain-containing protein</fullName>
    </recommendedName>
</protein>
<name>A0A0F5JP63_9BACT</name>
<dbReference type="HOGENOM" id="CLU_890423_0_0_10"/>
<dbReference type="SUPFAM" id="SSF54197">
    <property type="entry name" value="HIT-like"/>
    <property type="match status" value="1"/>
</dbReference>
<dbReference type="EMBL" id="AQHW01000005">
    <property type="protein sequence ID" value="KKB59390.1"/>
    <property type="molecule type" value="Genomic_DNA"/>
</dbReference>
<dbReference type="STRING" id="1203610.HMPREF1536_00938"/>
<reference evidence="2 3" key="1">
    <citation type="submission" date="2013-04" db="EMBL/GenBank/DDBJ databases">
        <title>The Genome Sequence of Parabacteroides gordonii DSM 23371.</title>
        <authorList>
            <consortium name="The Broad Institute Genomics Platform"/>
            <person name="Earl A."/>
            <person name="Ward D."/>
            <person name="Feldgarden M."/>
            <person name="Gevers D."/>
            <person name="Martens E."/>
            <person name="Sakamoto M."/>
            <person name="Benno Y."/>
            <person name="Suzuki N."/>
            <person name="Matsunaga N."/>
            <person name="Koshihara K."/>
            <person name="Seki M."/>
            <person name="Komiya H."/>
            <person name="Walker B."/>
            <person name="Young S."/>
            <person name="Zeng Q."/>
            <person name="Gargeya S."/>
            <person name="Fitzgerald M."/>
            <person name="Haas B."/>
            <person name="Abouelleil A."/>
            <person name="Allen A.W."/>
            <person name="Alvarado L."/>
            <person name="Arachchi H.M."/>
            <person name="Berlin A.M."/>
            <person name="Chapman S.B."/>
            <person name="Gainer-Dewar J."/>
            <person name="Goldberg J."/>
            <person name="Griggs A."/>
            <person name="Gujja S."/>
            <person name="Hansen M."/>
            <person name="Howarth C."/>
            <person name="Imamovic A."/>
            <person name="Ireland A."/>
            <person name="Larimer J."/>
            <person name="McCowan C."/>
            <person name="Murphy C."/>
            <person name="Pearson M."/>
            <person name="Poon T.W."/>
            <person name="Priest M."/>
            <person name="Roberts A."/>
            <person name="Saif S."/>
            <person name="Shea T."/>
            <person name="Sisk P."/>
            <person name="Sykes S."/>
            <person name="Wortman J."/>
            <person name="Nusbaum C."/>
            <person name="Birren B."/>
        </authorList>
    </citation>
    <scope>NUCLEOTIDE SEQUENCE [LARGE SCALE GENOMIC DNA]</scope>
    <source>
        <strain evidence="2 3">MS-1</strain>
    </source>
</reference>
<accession>A0A0F5JP63</accession>
<evidence type="ECO:0000313" key="3">
    <source>
        <dbReference type="Proteomes" id="UP000033035"/>
    </source>
</evidence>
<sequence length="314" mass="36386">MKNINQQAKELIREHLTFWELARQNYAALEKVQTRRLEVNGYPVILQFNPERIRSSAAKIDKQSLAARPCFLCEAHRPGNQKWIDFGEEYQIIVNPFPIFREHLTIPIRTHQEQRILLRYKDLLSLAEVLTDFIVFYNGPKCGASAPDHMHFQAGNKGFLPLETNWRKTPKKPMVSFGQAGLYALRDFLQPAFIIISGSKEDSAILFNHIYSLLEIRPDEYEPMMNVLAWKEENYWFTCIYPRKKLHPACYYAEGDANILISPATVEMAGVFITPLEKDFRKVTAGDLQQIISETCLSTEEMDQLISKSKSYYL</sequence>
<proteinExistence type="predicted"/>
<gene>
    <name evidence="2" type="ORF">HMPREF1536_00938</name>
</gene>